<keyword evidence="4" id="KW-0677">Repeat</keyword>
<evidence type="ECO:0000256" key="6">
    <source>
        <dbReference type="ARBA" id="ARBA00022807"/>
    </source>
</evidence>
<proteinExistence type="inferred from homology"/>
<reference evidence="10" key="1">
    <citation type="submission" date="2016-10" db="EMBL/GenBank/DDBJ databases">
        <authorList>
            <person name="de Groot N.N."/>
        </authorList>
    </citation>
    <scope>NUCLEOTIDE SEQUENCE</scope>
</reference>
<evidence type="ECO:0000313" key="10">
    <source>
        <dbReference type="EMBL" id="SFV58706.1"/>
    </source>
</evidence>
<evidence type="ECO:0000256" key="4">
    <source>
        <dbReference type="ARBA" id="ARBA00022737"/>
    </source>
</evidence>
<dbReference type="SMART" id="SM00257">
    <property type="entry name" value="LysM"/>
    <property type="match status" value="3"/>
</dbReference>
<dbReference type="Gene3D" id="3.90.1720.10">
    <property type="entry name" value="endopeptidase domain like (from Nostoc punctiforme)"/>
    <property type="match status" value="1"/>
</dbReference>
<keyword evidence="5" id="KW-0378">Hydrolase</keyword>
<feature type="domain" description="LysM" evidence="8">
    <location>
        <begin position="122"/>
        <end position="166"/>
    </location>
</feature>
<evidence type="ECO:0000256" key="3">
    <source>
        <dbReference type="ARBA" id="ARBA00022729"/>
    </source>
</evidence>
<keyword evidence="2" id="KW-0645">Protease</keyword>
<sequence>MKRIYALLFNISIISTYSVAKTNQIDSKFKSGKHNGATSKKLSKKDKFKFEKYKIVEGDTLFTIARKHHTTISEVEIANKLEKDERLAIGRVLKVPVDTYWPEKLSKKVTKSNKDSKPNRDKTHTIESGDTLLAIALKYDTTVSELEKLNGFASDKKLKIGESIVVSKYSKKVAKSKKDVKKIASKKMTKSKKGAKRIASKKVTKSKKSAKRIASKKDKKIEKHVIKKGDTLYSIAQKNSTTVAKLKEINGLDSKVALKIGDVLLLQKIKESTKREKKRVKIASVSKTEHKKIKSKTSKKIAKKRQKIAAAKKIDKKKIKIAAKKPLRKKLVVSKKKTKKSFLESLGLGSSSLKLTYAKKQLGKRYVWGAVGPYSFDCSGFTRYVCKANGVCIPRTSIMQSKVGKRVSFENLKAGDLIFFDTSKRHRGYVNHVGIYIGNNKFIHASSAKRKVVITSLSIPFYRSRFKWGSRVKG</sequence>
<dbReference type="InterPro" id="IPR018392">
    <property type="entry name" value="LysM"/>
</dbReference>
<dbReference type="GO" id="GO:0006508">
    <property type="term" value="P:proteolysis"/>
    <property type="evidence" value="ECO:0007669"/>
    <property type="project" value="UniProtKB-KW"/>
</dbReference>
<dbReference type="SUPFAM" id="SSF54106">
    <property type="entry name" value="LysM domain"/>
    <property type="match status" value="3"/>
</dbReference>
<gene>
    <name evidence="10" type="ORF">MNB_SV-6-1770</name>
</gene>
<dbReference type="GO" id="GO:0008234">
    <property type="term" value="F:cysteine-type peptidase activity"/>
    <property type="evidence" value="ECO:0007669"/>
    <property type="project" value="UniProtKB-KW"/>
</dbReference>
<dbReference type="Pfam" id="PF01476">
    <property type="entry name" value="LysM"/>
    <property type="match status" value="3"/>
</dbReference>
<feature type="domain" description="NlpC/P60" evidence="9">
    <location>
        <begin position="348"/>
        <end position="473"/>
    </location>
</feature>
<feature type="domain" description="LysM" evidence="8">
    <location>
        <begin position="51"/>
        <end position="95"/>
    </location>
</feature>
<dbReference type="InterPro" id="IPR038765">
    <property type="entry name" value="Papain-like_cys_pep_sf"/>
</dbReference>
<keyword evidence="6" id="KW-0788">Thiol protease</keyword>
<accession>A0A1W1BYW1</accession>
<dbReference type="EMBL" id="FPHC01000048">
    <property type="protein sequence ID" value="SFV58706.1"/>
    <property type="molecule type" value="Genomic_DNA"/>
</dbReference>
<feature type="domain" description="LysM" evidence="8">
    <location>
        <begin position="222"/>
        <end position="266"/>
    </location>
</feature>
<dbReference type="CDD" id="cd00118">
    <property type="entry name" value="LysM"/>
    <property type="match status" value="3"/>
</dbReference>
<feature type="region of interest" description="Disordered" evidence="7">
    <location>
        <begin position="192"/>
        <end position="215"/>
    </location>
</feature>
<evidence type="ECO:0000256" key="7">
    <source>
        <dbReference type="SAM" id="MobiDB-lite"/>
    </source>
</evidence>
<dbReference type="AlphaFoldDB" id="A0A1W1BYW1"/>
<evidence type="ECO:0000256" key="5">
    <source>
        <dbReference type="ARBA" id="ARBA00022801"/>
    </source>
</evidence>
<dbReference type="InterPro" id="IPR036779">
    <property type="entry name" value="LysM_dom_sf"/>
</dbReference>
<dbReference type="PANTHER" id="PTHR47053:SF1">
    <property type="entry name" value="MUREIN DD-ENDOPEPTIDASE MEPH-RELATED"/>
    <property type="match status" value="1"/>
</dbReference>
<name>A0A1W1BYW1_9ZZZZ</name>
<organism evidence="10">
    <name type="scientific">hydrothermal vent metagenome</name>
    <dbReference type="NCBI Taxonomy" id="652676"/>
    <lineage>
        <taxon>unclassified sequences</taxon>
        <taxon>metagenomes</taxon>
        <taxon>ecological metagenomes</taxon>
    </lineage>
</organism>
<dbReference type="SUPFAM" id="SSF54001">
    <property type="entry name" value="Cysteine proteinases"/>
    <property type="match status" value="1"/>
</dbReference>
<keyword evidence="3" id="KW-0732">Signal</keyword>
<dbReference type="PROSITE" id="PS51782">
    <property type="entry name" value="LYSM"/>
    <property type="match status" value="3"/>
</dbReference>
<dbReference type="InterPro" id="IPR000064">
    <property type="entry name" value="NLP_P60_dom"/>
</dbReference>
<comment type="similarity">
    <text evidence="1">Belongs to the peptidase C40 family.</text>
</comment>
<evidence type="ECO:0000256" key="2">
    <source>
        <dbReference type="ARBA" id="ARBA00022670"/>
    </source>
</evidence>
<dbReference type="Pfam" id="PF00877">
    <property type="entry name" value="NLPC_P60"/>
    <property type="match status" value="1"/>
</dbReference>
<evidence type="ECO:0000256" key="1">
    <source>
        <dbReference type="ARBA" id="ARBA00007074"/>
    </source>
</evidence>
<evidence type="ECO:0000259" key="8">
    <source>
        <dbReference type="PROSITE" id="PS51782"/>
    </source>
</evidence>
<dbReference type="InterPro" id="IPR051202">
    <property type="entry name" value="Peptidase_C40"/>
</dbReference>
<dbReference type="PANTHER" id="PTHR47053">
    <property type="entry name" value="MUREIN DD-ENDOPEPTIDASE MEPH-RELATED"/>
    <property type="match status" value="1"/>
</dbReference>
<evidence type="ECO:0000259" key="9">
    <source>
        <dbReference type="PROSITE" id="PS51935"/>
    </source>
</evidence>
<feature type="compositionally biased region" description="Basic residues" evidence="7">
    <location>
        <begin position="192"/>
        <end position="214"/>
    </location>
</feature>
<protein>
    <submittedName>
        <fullName evidence="10">Invasion associated protein p60</fullName>
    </submittedName>
</protein>
<dbReference type="Gene3D" id="3.10.350.10">
    <property type="entry name" value="LysM domain"/>
    <property type="match status" value="3"/>
</dbReference>
<dbReference type="PROSITE" id="PS51935">
    <property type="entry name" value="NLPC_P60"/>
    <property type="match status" value="1"/>
</dbReference>